<dbReference type="Proteomes" id="UP000325440">
    <property type="component" value="Unassembled WGS sequence"/>
</dbReference>
<sequence length="126" mass="14902">MDTNKIRNLNNDLCCCLQSLDSHKITERKTKRQEIQHLLENDEVIEILNYNSGQQLKKSPTTNDDYLATWRCLFNCYHRSLILDIEKEDTKRQRLGIDYKRPNLESSSILLKNIINKANKSMYIIN</sequence>
<proteinExistence type="predicted"/>
<organism evidence="1 2">
    <name type="scientific">Cinara cedri</name>
    <dbReference type="NCBI Taxonomy" id="506608"/>
    <lineage>
        <taxon>Eukaryota</taxon>
        <taxon>Metazoa</taxon>
        <taxon>Ecdysozoa</taxon>
        <taxon>Arthropoda</taxon>
        <taxon>Hexapoda</taxon>
        <taxon>Insecta</taxon>
        <taxon>Pterygota</taxon>
        <taxon>Neoptera</taxon>
        <taxon>Paraneoptera</taxon>
        <taxon>Hemiptera</taxon>
        <taxon>Sternorrhyncha</taxon>
        <taxon>Aphidomorpha</taxon>
        <taxon>Aphidoidea</taxon>
        <taxon>Aphididae</taxon>
        <taxon>Lachninae</taxon>
        <taxon>Cinara</taxon>
    </lineage>
</organism>
<evidence type="ECO:0000313" key="1">
    <source>
        <dbReference type="EMBL" id="VVC40823.1"/>
    </source>
</evidence>
<dbReference type="EMBL" id="CABPRJ010001908">
    <property type="protein sequence ID" value="VVC40823.1"/>
    <property type="molecule type" value="Genomic_DNA"/>
</dbReference>
<protein>
    <submittedName>
        <fullName evidence="1">Uncharacterized protein</fullName>
    </submittedName>
</protein>
<accession>A0A5E4N843</accession>
<name>A0A5E4N843_9HEMI</name>
<evidence type="ECO:0000313" key="2">
    <source>
        <dbReference type="Proteomes" id="UP000325440"/>
    </source>
</evidence>
<keyword evidence="2" id="KW-1185">Reference proteome</keyword>
<reference evidence="1 2" key="1">
    <citation type="submission" date="2019-08" db="EMBL/GenBank/DDBJ databases">
        <authorList>
            <person name="Alioto T."/>
            <person name="Alioto T."/>
            <person name="Gomez Garrido J."/>
        </authorList>
    </citation>
    <scope>NUCLEOTIDE SEQUENCE [LARGE SCALE GENOMIC DNA]</scope>
</reference>
<dbReference type="AlphaFoldDB" id="A0A5E4N843"/>
<gene>
    <name evidence="1" type="ORF">CINCED_3A002366</name>
</gene>